<dbReference type="PANTHER" id="PTHR13379">
    <property type="entry name" value="UNCHARACTERIZED DUF1308"/>
    <property type="match status" value="1"/>
</dbReference>
<name>A0AAV4EHU8_9GAST</name>
<gene>
    <name evidence="2" type="ORF">ElyMa_000085300</name>
</gene>
<dbReference type="InterPro" id="IPR041076">
    <property type="entry name" value="DUF5614"/>
</dbReference>
<reference evidence="2 3" key="1">
    <citation type="journal article" date="2021" name="Elife">
        <title>Chloroplast acquisition without the gene transfer in kleptoplastic sea slugs, Plakobranchus ocellatus.</title>
        <authorList>
            <person name="Maeda T."/>
            <person name="Takahashi S."/>
            <person name="Yoshida T."/>
            <person name="Shimamura S."/>
            <person name="Takaki Y."/>
            <person name="Nagai Y."/>
            <person name="Toyoda A."/>
            <person name="Suzuki Y."/>
            <person name="Arimoto A."/>
            <person name="Ishii H."/>
            <person name="Satoh N."/>
            <person name="Nishiyama T."/>
            <person name="Hasebe M."/>
            <person name="Maruyama T."/>
            <person name="Minagawa J."/>
            <person name="Obokata J."/>
            <person name="Shigenobu S."/>
        </authorList>
    </citation>
    <scope>NUCLEOTIDE SEQUENCE [LARGE SCALE GENOMIC DNA]</scope>
</reference>
<accession>A0AAV4EHU8</accession>
<feature type="domain" description="DUF5614" evidence="1">
    <location>
        <begin position="34"/>
        <end position="120"/>
    </location>
</feature>
<comment type="caution">
    <text evidence="2">The sequence shown here is derived from an EMBL/GenBank/DDBJ whole genome shotgun (WGS) entry which is preliminary data.</text>
</comment>
<protein>
    <submittedName>
        <fullName evidence="2">UPF0415 protein C7orf25-like protein</fullName>
    </submittedName>
</protein>
<evidence type="ECO:0000313" key="3">
    <source>
        <dbReference type="Proteomes" id="UP000762676"/>
    </source>
</evidence>
<evidence type="ECO:0000259" key="1">
    <source>
        <dbReference type="Pfam" id="PF18474"/>
    </source>
</evidence>
<organism evidence="2 3">
    <name type="scientific">Elysia marginata</name>
    <dbReference type="NCBI Taxonomy" id="1093978"/>
    <lineage>
        <taxon>Eukaryota</taxon>
        <taxon>Metazoa</taxon>
        <taxon>Spiralia</taxon>
        <taxon>Lophotrochozoa</taxon>
        <taxon>Mollusca</taxon>
        <taxon>Gastropoda</taxon>
        <taxon>Heterobranchia</taxon>
        <taxon>Euthyneura</taxon>
        <taxon>Panpulmonata</taxon>
        <taxon>Sacoglossa</taxon>
        <taxon>Placobranchoidea</taxon>
        <taxon>Plakobranchidae</taxon>
        <taxon>Elysia</taxon>
    </lineage>
</organism>
<evidence type="ECO:0000313" key="2">
    <source>
        <dbReference type="EMBL" id="GFR60668.1"/>
    </source>
</evidence>
<dbReference type="AlphaFoldDB" id="A0AAV4EHU8"/>
<sequence length="121" mass="13638">MVSLPQQHVYTEYYLTIPLSWLQQHSFIESQFDGCLPFPRQLQQHDLHTQQSRLKSSNLGHLASLVHAAELLPGVSGVLVPYRLPSRLDSLLVDLLALNGHAWVKIVARKAQALHLVWAGQ</sequence>
<dbReference type="Proteomes" id="UP000762676">
    <property type="component" value="Unassembled WGS sequence"/>
</dbReference>
<keyword evidence="3" id="KW-1185">Reference proteome</keyword>
<dbReference type="EMBL" id="BMAT01000150">
    <property type="protein sequence ID" value="GFR60668.1"/>
    <property type="molecule type" value="Genomic_DNA"/>
</dbReference>
<dbReference type="PANTHER" id="PTHR13379:SF0">
    <property type="entry name" value="UPF0415 PROTEIN C7ORF25"/>
    <property type="match status" value="1"/>
</dbReference>
<dbReference type="Pfam" id="PF18474">
    <property type="entry name" value="DUF5614"/>
    <property type="match status" value="1"/>
</dbReference>
<proteinExistence type="predicted"/>